<protein>
    <submittedName>
        <fullName evidence="2">Uncharacterized protein</fullName>
    </submittedName>
</protein>
<organism evidence="2 3">
    <name type="scientific">Linnemannia elongata AG-77</name>
    <dbReference type="NCBI Taxonomy" id="1314771"/>
    <lineage>
        <taxon>Eukaryota</taxon>
        <taxon>Fungi</taxon>
        <taxon>Fungi incertae sedis</taxon>
        <taxon>Mucoromycota</taxon>
        <taxon>Mortierellomycotina</taxon>
        <taxon>Mortierellomycetes</taxon>
        <taxon>Mortierellales</taxon>
        <taxon>Mortierellaceae</taxon>
        <taxon>Linnemannia</taxon>
    </lineage>
</organism>
<dbReference type="AlphaFoldDB" id="A0A197JQ80"/>
<name>A0A197JQ80_9FUNG</name>
<evidence type="ECO:0000313" key="2">
    <source>
        <dbReference type="EMBL" id="OAQ27427.1"/>
    </source>
</evidence>
<dbReference type="EMBL" id="KV442057">
    <property type="protein sequence ID" value="OAQ27427.1"/>
    <property type="molecule type" value="Genomic_DNA"/>
</dbReference>
<proteinExistence type="predicted"/>
<feature type="region of interest" description="Disordered" evidence="1">
    <location>
        <begin position="116"/>
        <end position="144"/>
    </location>
</feature>
<sequence>MKAMFPHTGEPSSRSFSFSLIPIHKDTLTPTRITTLHQNRQTTHQQYTCSACQRIEELTTCPPLETRFAILLFPAIPGFAKTVPFNSNPAQGSTMSSSLSQGSSLPPPPILCDSVSSDLGKVGAQSKRPLSDSQSEQLVKARRLGDVSSTDYEFTQAQDDHSTESAVNVLRELRLREYE</sequence>
<accession>A0A197JQ80</accession>
<dbReference type="Proteomes" id="UP000078512">
    <property type="component" value="Unassembled WGS sequence"/>
</dbReference>
<evidence type="ECO:0000313" key="3">
    <source>
        <dbReference type="Proteomes" id="UP000078512"/>
    </source>
</evidence>
<gene>
    <name evidence="2" type="ORF">K457DRAFT_635307</name>
</gene>
<keyword evidence="3" id="KW-1185">Reference proteome</keyword>
<reference evidence="2 3" key="1">
    <citation type="submission" date="2016-05" db="EMBL/GenBank/DDBJ databases">
        <title>Genome sequencing reveals origins of a unique bacterial endosymbiosis in the earliest lineages of terrestrial Fungi.</title>
        <authorList>
            <consortium name="DOE Joint Genome Institute"/>
            <person name="Uehling J."/>
            <person name="Gryganskyi A."/>
            <person name="Hameed K."/>
            <person name="Tschaplinski T."/>
            <person name="Misztal P."/>
            <person name="Wu S."/>
            <person name="Desiro A."/>
            <person name="Vande Pol N."/>
            <person name="Du Z.-Y."/>
            <person name="Zienkiewicz A."/>
            <person name="Zienkiewicz K."/>
            <person name="Morin E."/>
            <person name="Tisserant E."/>
            <person name="Splivallo R."/>
            <person name="Hainaut M."/>
            <person name="Henrissat B."/>
            <person name="Ohm R."/>
            <person name="Kuo A."/>
            <person name="Yan J."/>
            <person name="Lipzen A."/>
            <person name="Nolan M."/>
            <person name="Labutti K."/>
            <person name="Barry K."/>
            <person name="Goldstein A."/>
            <person name="Labbe J."/>
            <person name="Schadt C."/>
            <person name="Tuskan G."/>
            <person name="Grigoriev I."/>
            <person name="Martin F."/>
            <person name="Vilgalys R."/>
            <person name="Bonito G."/>
        </authorList>
    </citation>
    <scope>NUCLEOTIDE SEQUENCE [LARGE SCALE GENOMIC DNA]</scope>
    <source>
        <strain evidence="2 3">AG-77</strain>
    </source>
</reference>
<evidence type="ECO:0000256" key="1">
    <source>
        <dbReference type="SAM" id="MobiDB-lite"/>
    </source>
</evidence>